<dbReference type="InterPro" id="IPR036291">
    <property type="entry name" value="NAD(P)-bd_dom_sf"/>
</dbReference>
<dbReference type="PANTHER" id="PTHR30576:SF4">
    <property type="entry name" value="UNDECAPRENYL-PHOSPHATE GALACTOSE PHOSPHOTRANSFERASE"/>
    <property type="match status" value="1"/>
</dbReference>
<evidence type="ECO:0000256" key="1">
    <source>
        <dbReference type="ARBA" id="ARBA00004141"/>
    </source>
</evidence>
<feature type="transmembrane region" description="Helical" evidence="9">
    <location>
        <begin position="133"/>
        <end position="151"/>
    </location>
</feature>
<keyword evidence="7 9" id="KW-1133">Transmembrane helix</keyword>
<evidence type="ECO:0000256" key="5">
    <source>
        <dbReference type="ARBA" id="ARBA00022679"/>
    </source>
</evidence>
<dbReference type="InterPro" id="IPR017475">
    <property type="entry name" value="EPS_sugar_tfrase"/>
</dbReference>
<feature type="transmembrane region" description="Helical" evidence="9">
    <location>
        <begin position="27"/>
        <end position="51"/>
    </location>
</feature>
<dbReference type="GO" id="GO:0005886">
    <property type="term" value="C:plasma membrane"/>
    <property type="evidence" value="ECO:0007669"/>
    <property type="project" value="UniProtKB-SubCell"/>
</dbReference>
<evidence type="ECO:0000256" key="3">
    <source>
        <dbReference type="ARBA" id="ARBA00006464"/>
    </source>
</evidence>
<name>A0A212M1J2_9FIRM</name>
<sequence>MHGVKLQSPAWERPGRVEMVFDYIKRVVVPVLLFCGDYFATIAAVWTAAFIRNSVLPEVWFAQEFQDIPYLYTYVVIPMAVIFFMHFDRLYVRRLPLWQQTEKIFKVSCYAVLFILTLMYFNEAAKTLSRPFMVLLWLFTFTYLSIVRYVIKKLLIATNIWQIPVIIVGAGKTAQLLISAFAQDAGLGYKVVGLIEDQPKRAKIFSKIPFIGNFENAVDSIGQTGVQNVIIAAPGLKRERLVNLVYQLQPHVKNITFVPDLFGIPVGSLELETLFDEKAVLLKVRNNLARYYNRVLKQLFDILATLLGGFFAIPLLFVIALLIYFDSPGSVIFSHKRIGKNGVPFDCYKFRTMVCNAQEVLAAYLADNAAAKEEWERDFKLKNDPRVTRIGKFLRKTSLDELPQLINVLRGEMSLVGPRPIVKDEIDKYGEYIHDYYLVRPGLTGLWQVSGRNDIDYDSRVQMDSWYVRNWSVSLDIVMLLKTVKVVIKRDGAY</sequence>
<keyword evidence="8 9" id="KW-0472">Membrane</keyword>
<dbReference type="Pfam" id="PF02397">
    <property type="entry name" value="Bac_transf"/>
    <property type="match status" value="1"/>
</dbReference>
<dbReference type="AlphaFoldDB" id="A0A212M1J2"/>
<evidence type="ECO:0000256" key="6">
    <source>
        <dbReference type="ARBA" id="ARBA00022692"/>
    </source>
</evidence>
<comment type="similarity">
    <text evidence="3">Belongs to the bacterial sugar transferase family.</text>
</comment>
<dbReference type="GO" id="GO:0047360">
    <property type="term" value="F:undecaprenyl-phosphate galactose phosphotransferase activity"/>
    <property type="evidence" value="ECO:0007669"/>
    <property type="project" value="UniProtKB-EC"/>
</dbReference>
<evidence type="ECO:0000313" key="11">
    <source>
        <dbReference type="EMBL" id="SCM83617.1"/>
    </source>
</evidence>
<dbReference type="NCBIfam" id="TIGR03025">
    <property type="entry name" value="EPS_sugtrans"/>
    <property type="match status" value="1"/>
</dbReference>
<feature type="transmembrane region" description="Helical" evidence="9">
    <location>
        <begin position="71"/>
        <end position="92"/>
    </location>
</feature>
<proteinExistence type="inferred from homology"/>
<dbReference type="NCBIfam" id="TIGR03022">
    <property type="entry name" value="WbaP_sugtrans"/>
    <property type="match status" value="1"/>
</dbReference>
<dbReference type="Gene3D" id="3.40.50.720">
    <property type="entry name" value="NAD(P)-binding Rossmann-like Domain"/>
    <property type="match status" value="1"/>
</dbReference>
<dbReference type="SUPFAM" id="SSF51735">
    <property type="entry name" value="NAD(P)-binding Rossmann-fold domains"/>
    <property type="match status" value="1"/>
</dbReference>
<feature type="transmembrane region" description="Helical" evidence="9">
    <location>
        <begin position="104"/>
        <end position="121"/>
    </location>
</feature>
<evidence type="ECO:0000256" key="9">
    <source>
        <dbReference type="SAM" id="Phobius"/>
    </source>
</evidence>
<gene>
    <name evidence="11" type="primary">rfbP</name>
    <name evidence="11" type="ORF">KL86SPO_70475</name>
</gene>
<evidence type="ECO:0000256" key="8">
    <source>
        <dbReference type="ARBA" id="ARBA00023136"/>
    </source>
</evidence>
<dbReference type="GO" id="GO:0000271">
    <property type="term" value="P:polysaccharide biosynthetic process"/>
    <property type="evidence" value="ECO:0007669"/>
    <property type="project" value="InterPro"/>
</dbReference>
<comment type="subcellular location">
    <subcellularLocation>
        <location evidence="2">Cell membrane</location>
    </subcellularLocation>
    <subcellularLocation>
        <location evidence="1">Membrane</location>
        <topology evidence="1">Multi-pass membrane protein</topology>
    </subcellularLocation>
</comment>
<keyword evidence="5 11" id="KW-0808">Transferase</keyword>
<evidence type="ECO:0000256" key="4">
    <source>
        <dbReference type="ARBA" id="ARBA00022475"/>
    </source>
</evidence>
<dbReference type="EC" id="2.7.8.6" evidence="11"/>
<dbReference type="RefSeq" id="WP_288185991.1">
    <property type="nucleotide sequence ID" value="NZ_LT608335.1"/>
</dbReference>
<evidence type="ECO:0000259" key="10">
    <source>
        <dbReference type="Pfam" id="PF02397"/>
    </source>
</evidence>
<keyword evidence="6 9" id="KW-0812">Transmembrane</keyword>
<feature type="transmembrane region" description="Helical" evidence="9">
    <location>
        <begin position="299"/>
        <end position="325"/>
    </location>
</feature>
<evidence type="ECO:0000256" key="2">
    <source>
        <dbReference type="ARBA" id="ARBA00004236"/>
    </source>
</evidence>
<evidence type="ECO:0000256" key="7">
    <source>
        <dbReference type="ARBA" id="ARBA00022989"/>
    </source>
</evidence>
<protein>
    <submittedName>
        <fullName evidence="11">Undecaprenyl-phosphate galactose phosphotransferase</fullName>
        <ecNumber evidence="11">2.7.8.6</ecNumber>
    </submittedName>
</protein>
<accession>A0A212M1J2</accession>
<reference evidence="11" key="1">
    <citation type="submission" date="2016-08" db="EMBL/GenBank/DDBJ databases">
        <authorList>
            <person name="Seilhamer J.J."/>
        </authorList>
    </citation>
    <scope>NUCLEOTIDE SEQUENCE</scope>
    <source>
        <strain evidence="11">86</strain>
    </source>
</reference>
<organism evidence="11">
    <name type="scientific">uncultured Sporomusa sp</name>
    <dbReference type="NCBI Taxonomy" id="307249"/>
    <lineage>
        <taxon>Bacteria</taxon>
        <taxon>Bacillati</taxon>
        <taxon>Bacillota</taxon>
        <taxon>Negativicutes</taxon>
        <taxon>Selenomonadales</taxon>
        <taxon>Sporomusaceae</taxon>
        <taxon>Sporomusa</taxon>
        <taxon>environmental samples</taxon>
    </lineage>
</organism>
<dbReference type="Pfam" id="PF13727">
    <property type="entry name" value="CoA_binding_3"/>
    <property type="match status" value="1"/>
</dbReference>
<dbReference type="InterPro" id="IPR017472">
    <property type="entry name" value="Undecaprenyl-P_galact_Ptfrase"/>
</dbReference>
<feature type="domain" description="Bacterial sugar transferase" evidence="10">
    <location>
        <begin position="297"/>
        <end position="489"/>
    </location>
</feature>
<keyword evidence="4" id="KW-1003">Cell membrane</keyword>
<dbReference type="PANTHER" id="PTHR30576">
    <property type="entry name" value="COLANIC BIOSYNTHESIS UDP-GLUCOSE LIPID CARRIER TRANSFERASE"/>
    <property type="match status" value="1"/>
</dbReference>
<dbReference type="InterPro" id="IPR003362">
    <property type="entry name" value="Bact_transf"/>
</dbReference>
<dbReference type="EMBL" id="FMJE01000007">
    <property type="protein sequence ID" value="SCM83617.1"/>
    <property type="molecule type" value="Genomic_DNA"/>
</dbReference>